<dbReference type="AlphaFoldDB" id="A0A1E5XHH9"/>
<gene>
    <name evidence="8" type="ORF">VW23_006985</name>
</gene>
<dbReference type="RefSeq" id="WP_069912713.1">
    <property type="nucleotide sequence ID" value="NZ_LAJE02000407.1"/>
</dbReference>
<comment type="caution">
    <text evidence="8">The sequence shown here is derived from an EMBL/GenBank/DDBJ whole genome shotgun (WGS) entry which is preliminary data.</text>
</comment>
<feature type="chain" id="PRO_5009190134" description="Outer membrane protein beta-barrel domain-containing protein" evidence="6">
    <location>
        <begin position="24"/>
        <end position="223"/>
    </location>
</feature>
<evidence type="ECO:0000256" key="4">
    <source>
        <dbReference type="ARBA" id="ARBA00023237"/>
    </source>
</evidence>
<feature type="signal peptide" evidence="6">
    <location>
        <begin position="1"/>
        <end position="23"/>
    </location>
</feature>
<dbReference type="PANTHER" id="PTHR34001:SF3">
    <property type="entry name" value="BLL7405 PROTEIN"/>
    <property type="match status" value="1"/>
</dbReference>
<evidence type="ECO:0000256" key="5">
    <source>
        <dbReference type="ARBA" id="ARBA00038306"/>
    </source>
</evidence>
<evidence type="ECO:0000256" key="3">
    <source>
        <dbReference type="ARBA" id="ARBA00023136"/>
    </source>
</evidence>
<name>A0A1E5XHH9_9HYPH</name>
<evidence type="ECO:0000313" key="8">
    <source>
        <dbReference type="EMBL" id="OEO27944.1"/>
    </source>
</evidence>
<keyword evidence="2 6" id="KW-0732">Signal</keyword>
<dbReference type="GO" id="GO:0009279">
    <property type="term" value="C:cell outer membrane"/>
    <property type="evidence" value="ECO:0007669"/>
    <property type="project" value="UniProtKB-SubCell"/>
</dbReference>
<evidence type="ECO:0000259" key="7">
    <source>
        <dbReference type="Pfam" id="PF13505"/>
    </source>
</evidence>
<dbReference type="Gene3D" id="2.40.160.20">
    <property type="match status" value="1"/>
</dbReference>
<evidence type="ECO:0000313" key="9">
    <source>
        <dbReference type="Proteomes" id="UP000095463"/>
    </source>
</evidence>
<organism evidence="8 9">
    <name type="scientific">Devosia insulae DS-56</name>
    <dbReference type="NCBI Taxonomy" id="1116389"/>
    <lineage>
        <taxon>Bacteria</taxon>
        <taxon>Pseudomonadati</taxon>
        <taxon>Pseudomonadota</taxon>
        <taxon>Alphaproteobacteria</taxon>
        <taxon>Hyphomicrobiales</taxon>
        <taxon>Devosiaceae</taxon>
        <taxon>Devosia</taxon>
    </lineage>
</organism>
<comment type="similarity">
    <text evidence="5">Belongs to the Omp25/RopB family.</text>
</comment>
<keyword evidence="4" id="KW-0998">Cell outer membrane</keyword>
<protein>
    <recommendedName>
        <fullName evidence="7">Outer membrane protein beta-barrel domain-containing protein</fullName>
    </recommendedName>
</protein>
<dbReference type="OrthoDB" id="9815357at2"/>
<keyword evidence="9" id="KW-1185">Reference proteome</keyword>
<dbReference type="SUPFAM" id="SSF56925">
    <property type="entry name" value="OMPA-like"/>
    <property type="match status" value="1"/>
</dbReference>
<dbReference type="Pfam" id="PF13505">
    <property type="entry name" value="OMP_b-brl"/>
    <property type="match status" value="1"/>
</dbReference>
<reference evidence="8 9" key="1">
    <citation type="journal article" date="2015" name="Genome Announc.">
        <title>Genome Assemblies of Three Soil-Associated Devosia species: D. insulae, D. limi, and D. soli.</title>
        <authorList>
            <person name="Hassan Y.I."/>
            <person name="Lepp D."/>
            <person name="Zhou T."/>
        </authorList>
    </citation>
    <scope>NUCLEOTIDE SEQUENCE [LARGE SCALE GENOMIC DNA]</scope>
    <source>
        <strain evidence="8 9">DS-56</strain>
    </source>
</reference>
<feature type="domain" description="Outer membrane protein beta-barrel" evidence="7">
    <location>
        <begin position="11"/>
        <end position="223"/>
    </location>
</feature>
<comment type="subcellular location">
    <subcellularLocation>
        <location evidence="1">Cell outer membrane</location>
    </subcellularLocation>
</comment>
<evidence type="ECO:0000256" key="6">
    <source>
        <dbReference type="SAM" id="SignalP"/>
    </source>
</evidence>
<keyword evidence="3" id="KW-0472">Membrane</keyword>
<dbReference type="InterPro" id="IPR051692">
    <property type="entry name" value="OMP-like"/>
</dbReference>
<evidence type="ECO:0000256" key="1">
    <source>
        <dbReference type="ARBA" id="ARBA00004442"/>
    </source>
</evidence>
<dbReference type="InterPro" id="IPR027385">
    <property type="entry name" value="Beta-barrel_OMP"/>
</dbReference>
<dbReference type="Proteomes" id="UP000095463">
    <property type="component" value="Unassembled WGS sequence"/>
</dbReference>
<dbReference type="EMBL" id="LAJE02000407">
    <property type="protein sequence ID" value="OEO27944.1"/>
    <property type="molecule type" value="Genomic_DNA"/>
</dbReference>
<evidence type="ECO:0000256" key="2">
    <source>
        <dbReference type="ARBA" id="ARBA00022729"/>
    </source>
</evidence>
<dbReference type="PANTHER" id="PTHR34001">
    <property type="entry name" value="BLL7405 PROTEIN"/>
    <property type="match status" value="1"/>
</dbReference>
<sequence length="223" mass="22698">MNRFSLSLLAGVAVLSMASAASAADLLVQQPSMPGFVDMGGGGGWDGAYIGGFVGYGFGTAAQDAADALFLVDDELDLSGWTVGATLGANFTVAQGFILGAAGDIAWAGISGYESGNGVDYDVNWTGSFRGKAGFDGGAFMPYLTAGLAFAGATASDNGVDSTQVHFGWTAGAGVEVAVADQISLDLQYRYSDYGTAEYDLPVNDATIDLSTHAVTAGVNFKF</sequence>
<dbReference type="InterPro" id="IPR011250">
    <property type="entry name" value="OMP/PagP_B-barrel"/>
</dbReference>
<proteinExistence type="inferred from homology"/>
<accession>A0A1E5XHH9</accession>